<evidence type="ECO:0000256" key="2">
    <source>
        <dbReference type="PIRSR" id="PIRSR005962-1"/>
    </source>
</evidence>
<dbReference type="HOGENOM" id="CLU_023257_0_1_9"/>
<dbReference type="InterPro" id="IPR036264">
    <property type="entry name" value="Bact_exopeptidase_dim_dom"/>
</dbReference>
<dbReference type="FunFam" id="3.30.70.360:FF:000001">
    <property type="entry name" value="N-acetyldiaminopimelate deacetylase"/>
    <property type="match status" value="1"/>
</dbReference>
<evidence type="ECO:0000313" key="4">
    <source>
        <dbReference type="EMBL" id="AEI42434.1"/>
    </source>
</evidence>
<dbReference type="PANTHER" id="PTHR11014:SF63">
    <property type="entry name" value="METALLOPEPTIDASE, PUTATIVE (AFU_ORTHOLOGUE AFUA_6G09600)-RELATED"/>
    <property type="match status" value="1"/>
</dbReference>
<dbReference type="InterPro" id="IPR002933">
    <property type="entry name" value="Peptidase_M20"/>
</dbReference>
<dbReference type="GO" id="GO:0050118">
    <property type="term" value="F:N-acetyldiaminopimelate deacetylase activity"/>
    <property type="evidence" value="ECO:0007669"/>
    <property type="project" value="UniProtKB-ARBA"/>
</dbReference>
<dbReference type="Gene3D" id="3.40.630.10">
    <property type="entry name" value="Zn peptidases"/>
    <property type="match status" value="1"/>
</dbReference>
<accession>F8F8Y6</accession>
<gene>
    <name evidence="4" type="ordered locus">KNP414_03896</name>
</gene>
<dbReference type="PANTHER" id="PTHR11014">
    <property type="entry name" value="PEPTIDASE M20 FAMILY MEMBER"/>
    <property type="match status" value="1"/>
</dbReference>
<comment type="cofactor">
    <cofactor evidence="2">
        <name>Mn(2+)</name>
        <dbReference type="ChEBI" id="CHEBI:29035"/>
    </cofactor>
    <text evidence="2">The Mn(2+) ion enhances activity.</text>
</comment>
<sequence>MKSMEQTLMSAVPDMIEWRRHLHRNPELSYQESATAAFVAEKLRSWGLEVRESVGGGHGVIGILQGAADGPTVALRADMDALPIQDEKTAEYASQVPGVMHACGHDAHTAALLTVARTMSSHRDQVGGRVVFLFQPAEETTPGGALPMIEAGVLDGVDVIYGIHLWTPLETGAVSSRPGPFMAAADEFTLTVKGRGGHGGLPHETVDSVYVASQLVVNLQSIVSRSTDPTQPCVVSVGSFHSGTSFNVIAESAALKGTVRTFDSRIRLEVKDRFEEIVRQTCAMYGAEVQIDYRLGYPPVVNHAGEAQRFERAAAGVFGTEQARYSPLIMAGEDFAYYLERIPGCFMFVGAGNKERGIVHPHHHPRFDIDEQAMVNAARLFLAVTEDYMKEHRG</sequence>
<reference evidence="5" key="1">
    <citation type="submission" date="2011-06" db="EMBL/GenBank/DDBJ databases">
        <title>Complete genome sequence of Paenibacillus mucilaginosus KNP414.</title>
        <authorList>
            <person name="Wang J."/>
            <person name="Hu S."/>
            <person name="Hu X."/>
            <person name="Zhang B."/>
            <person name="Dong D."/>
            <person name="Zhang S."/>
            <person name="Zhao K."/>
            <person name="Wu D."/>
        </authorList>
    </citation>
    <scope>NUCLEOTIDE SEQUENCE [LARGE SCALE GENOMIC DNA]</scope>
    <source>
        <strain evidence="5">KNP414</strain>
    </source>
</reference>
<feature type="binding site" evidence="2">
    <location>
        <position position="103"/>
    </location>
    <ligand>
        <name>Mn(2+)</name>
        <dbReference type="ChEBI" id="CHEBI:29035"/>
        <label>2</label>
    </ligand>
</feature>
<dbReference type="Pfam" id="PF01546">
    <property type="entry name" value="Peptidase_M20"/>
    <property type="match status" value="1"/>
</dbReference>
<dbReference type="GO" id="GO:0046872">
    <property type="term" value="F:metal ion binding"/>
    <property type="evidence" value="ECO:0007669"/>
    <property type="project" value="UniProtKB-KW"/>
</dbReference>
<dbReference type="SUPFAM" id="SSF53187">
    <property type="entry name" value="Zn-dependent exopeptidases"/>
    <property type="match status" value="1"/>
</dbReference>
<dbReference type="AlphaFoldDB" id="F8F8Y6"/>
<keyword evidence="2" id="KW-0479">Metal-binding</keyword>
<dbReference type="PIRSF" id="PIRSF005962">
    <property type="entry name" value="Pept_M20D_amidohydro"/>
    <property type="match status" value="1"/>
</dbReference>
<name>F8F8Y6_PAEMK</name>
<protein>
    <submittedName>
        <fullName evidence="4">Amidohydrolase</fullName>
    </submittedName>
</protein>
<dbReference type="NCBIfam" id="TIGR01891">
    <property type="entry name" value="amidohydrolases"/>
    <property type="match status" value="1"/>
</dbReference>
<feature type="binding site" evidence="2">
    <location>
        <position position="363"/>
    </location>
    <ligand>
        <name>Mn(2+)</name>
        <dbReference type="ChEBI" id="CHEBI:29035"/>
        <label>2</label>
    </ligand>
</feature>
<dbReference type="InterPro" id="IPR017439">
    <property type="entry name" value="Amidohydrolase"/>
</dbReference>
<evidence type="ECO:0000256" key="1">
    <source>
        <dbReference type="ARBA" id="ARBA00022801"/>
    </source>
</evidence>
<dbReference type="Proteomes" id="UP000006620">
    <property type="component" value="Chromosome"/>
</dbReference>
<dbReference type="KEGG" id="pms:KNP414_03896"/>
<keyword evidence="2" id="KW-0464">Manganese</keyword>
<dbReference type="Pfam" id="PF07687">
    <property type="entry name" value="M20_dimer"/>
    <property type="match status" value="1"/>
</dbReference>
<dbReference type="Gene3D" id="3.30.70.360">
    <property type="match status" value="1"/>
</dbReference>
<reference evidence="4 5" key="2">
    <citation type="journal article" date="2013" name="Genome Announc.">
        <title>Genome Sequence of Growth-Improving Paenibacillus mucilaginosus Strain KNP414.</title>
        <authorList>
            <person name="Lu J.J."/>
            <person name="Wang J.F."/>
            <person name="Hu X.F."/>
        </authorList>
    </citation>
    <scope>NUCLEOTIDE SEQUENCE [LARGE SCALE GENOMIC DNA]</scope>
    <source>
        <strain evidence="4 5">KNP414</strain>
    </source>
</reference>
<feature type="binding site" evidence="2">
    <location>
        <position position="164"/>
    </location>
    <ligand>
        <name>Mn(2+)</name>
        <dbReference type="ChEBI" id="CHEBI:29035"/>
        <label>2</label>
    </ligand>
</feature>
<proteinExistence type="predicted"/>
<feature type="binding site" evidence="2">
    <location>
        <position position="139"/>
    </location>
    <ligand>
        <name>Mn(2+)</name>
        <dbReference type="ChEBI" id="CHEBI:29035"/>
        <label>2</label>
    </ligand>
</feature>
<feature type="binding site" evidence="2">
    <location>
        <position position="105"/>
    </location>
    <ligand>
        <name>Mn(2+)</name>
        <dbReference type="ChEBI" id="CHEBI:29035"/>
        <label>2</label>
    </ligand>
</feature>
<dbReference type="RefSeq" id="WP_013917590.1">
    <property type="nucleotide sequence ID" value="NC_015690.1"/>
</dbReference>
<dbReference type="GO" id="GO:0019877">
    <property type="term" value="P:diaminopimelate biosynthetic process"/>
    <property type="evidence" value="ECO:0007669"/>
    <property type="project" value="UniProtKB-ARBA"/>
</dbReference>
<dbReference type="PATRIC" id="fig|1036673.3.peg.3579"/>
<evidence type="ECO:0000259" key="3">
    <source>
        <dbReference type="Pfam" id="PF07687"/>
    </source>
</evidence>
<dbReference type="EMBL" id="CP002869">
    <property type="protein sequence ID" value="AEI42434.1"/>
    <property type="molecule type" value="Genomic_DNA"/>
</dbReference>
<feature type="domain" description="Peptidase M20 dimerisation" evidence="3">
    <location>
        <begin position="187"/>
        <end position="282"/>
    </location>
</feature>
<organism evidence="4 5">
    <name type="scientific">Paenibacillus mucilaginosus (strain KNP414)</name>
    <dbReference type="NCBI Taxonomy" id="1036673"/>
    <lineage>
        <taxon>Bacteria</taxon>
        <taxon>Bacillati</taxon>
        <taxon>Bacillota</taxon>
        <taxon>Bacilli</taxon>
        <taxon>Bacillales</taxon>
        <taxon>Paenibacillaceae</taxon>
        <taxon>Paenibacillus</taxon>
    </lineage>
</organism>
<evidence type="ECO:0000313" key="5">
    <source>
        <dbReference type="Proteomes" id="UP000006620"/>
    </source>
</evidence>
<dbReference type="InterPro" id="IPR011650">
    <property type="entry name" value="Peptidase_M20_dimer"/>
</dbReference>
<dbReference type="SUPFAM" id="SSF55031">
    <property type="entry name" value="Bacterial exopeptidase dimerisation domain"/>
    <property type="match status" value="1"/>
</dbReference>
<keyword evidence="1 4" id="KW-0378">Hydrolase</keyword>